<feature type="disulfide bond" evidence="13">
    <location>
        <begin position="153"/>
        <end position="154"/>
    </location>
</feature>
<feature type="binding site" description="covalent" evidence="11">
    <location>
        <position position="643"/>
    </location>
    <ligand>
        <name>heme c</name>
        <dbReference type="ChEBI" id="CHEBI:61717"/>
    </ligand>
</feature>
<protein>
    <submittedName>
        <fullName evidence="16">PQQ-dependent dehydrogenase, methanol/ethanol family</fullName>
        <ecNumber evidence="16">1.1.2.-</ecNumber>
    </submittedName>
</protein>
<dbReference type="GO" id="GO:0016020">
    <property type="term" value="C:membrane"/>
    <property type="evidence" value="ECO:0007669"/>
    <property type="project" value="InterPro"/>
</dbReference>
<dbReference type="GO" id="GO:0009055">
    <property type="term" value="F:electron transfer activity"/>
    <property type="evidence" value="ECO:0007669"/>
    <property type="project" value="InterPro"/>
</dbReference>
<dbReference type="InterPro" id="IPR018391">
    <property type="entry name" value="PQQ_b-propeller_rpt"/>
</dbReference>
<evidence type="ECO:0000256" key="4">
    <source>
        <dbReference type="ARBA" id="ARBA00022729"/>
    </source>
</evidence>
<feature type="signal peptide" evidence="14">
    <location>
        <begin position="1"/>
        <end position="34"/>
    </location>
</feature>
<dbReference type="RefSeq" id="WP_169147973.1">
    <property type="nucleotide sequence ID" value="NZ_JABBGA010000027.1"/>
</dbReference>
<evidence type="ECO:0000256" key="12">
    <source>
        <dbReference type="PIRSR" id="PIRSR617512-3"/>
    </source>
</evidence>
<dbReference type="EMBL" id="JABBGA010000027">
    <property type="protein sequence ID" value="NML28446.1"/>
    <property type="molecule type" value="Genomic_DNA"/>
</dbReference>
<dbReference type="NCBIfam" id="TIGR03075">
    <property type="entry name" value="PQQ_enz_alc_DH"/>
    <property type="match status" value="1"/>
</dbReference>
<dbReference type="InterPro" id="IPR009056">
    <property type="entry name" value="Cyt_c-like_dom"/>
</dbReference>
<reference evidence="16 17" key="1">
    <citation type="submission" date="2020-04" db="EMBL/GenBank/DDBJ databases">
        <title>Zoogloea sp. G-4-1-14 isolated from soil.</title>
        <authorList>
            <person name="Dahal R.H."/>
        </authorList>
    </citation>
    <scope>NUCLEOTIDE SEQUENCE [LARGE SCALE GENOMIC DNA]</scope>
    <source>
        <strain evidence="16 17">G-4-1-14</strain>
    </source>
</reference>
<dbReference type="CDD" id="cd10279">
    <property type="entry name" value="PQQ_ADH_II"/>
    <property type="match status" value="1"/>
</dbReference>
<feature type="binding site" evidence="11">
    <location>
        <position position="372"/>
    </location>
    <ligand>
        <name>pyrroloquinoline quinone</name>
        <dbReference type="ChEBI" id="CHEBI:58442"/>
    </ligand>
</feature>
<feature type="binding site" evidence="12">
    <location>
        <position position="300"/>
    </location>
    <ligand>
        <name>Ca(2+)</name>
        <dbReference type="ChEBI" id="CHEBI:29108"/>
    </ligand>
</feature>
<evidence type="ECO:0000256" key="3">
    <source>
        <dbReference type="ARBA" id="ARBA00022723"/>
    </source>
</evidence>
<dbReference type="InterPro" id="IPR002372">
    <property type="entry name" value="PQQ_rpt_dom"/>
</dbReference>
<dbReference type="SUPFAM" id="SSF46626">
    <property type="entry name" value="Cytochrome c"/>
    <property type="match status" value="1"/>
</dbReference>
<feature type="chain" id="PRO_5032550301" evidence="14">
    <location>
        <begin position="35"/>
        <end position="713"/>
    </location>
</feature>
<comment type="cofactor">
    <cofactor evidence="11">
        <name>pyrroloquinoline quinone</name>
        <dbReference type="ChEBI" id="CHEBI:58442"/>
    </cofactor>
    <text evidence="11">Binds 1 PQQ group per subunit.</text>
</comment>
<evidence type="ECO:0000313" key="16">
    <source>
        <dbReference type="EMBL" id="NML28446.1"/>
    </source>
</evidence>
<dbReference type="PANTHER" id="PTHR32303">
    <property type="entry name" value="QUINOPROTEIN ALCOHOL DEHYDROGENASE (CYTOCHROME C)"/>
    <property type="match status" value="1"/>
</dbReference>
<keyword evidence="3 12" id="KW-0479">Metal-binding</keyword>
<dbReference type="GO" id="GO:0030288">
    <property type="term" value="C:outer membrane-bounded periplasmic space"/>
    <property type="evidence" value="ECO:0007669"/>
    <property type="project" value="InterPro"/>
</dbReference>
<feature type="binding site" evidence="11">
    <location>
        <begin position="220"/>
        <end position="221"/>
    </location>
    <ligand>
        <name>pyrroloquinoline quinone</name>
        <dbReference type="ChEBI" id="CHEBI:58442"/>
    </ligand>
</feature>
<evidence type="ECO:0000256" key="5">
    <source>
        <dbReference type="ARBA" id="ARBA00022837"/>
    </source>
</evidence>
<dbReference type="PROSITE" id="PS51257">
    <property type="entry name" value="PROKAR_LIPOPROTEIN"/>
    <property type="match status" value="1"/>
</dbReference>
<evidence type="ECO:0000259" key="15">
    <source>
        <dbReference type="PROSITE" id="PS51007"/>
    </source>
</evidence>
<feature type="binding site" evidence="12">
    <location>
        <position position="345"/>
    </location>
    <ligand>
        <name>Ca(2+)</name>
        <dbReference type="ChEBI" id="CHEBI:29108"/>
    </ligand>
</feature>
<dbReference type="InterPro" id="IPR036909">
    <property type="entry name" value="Cyt_c-like_dom_sf"/>
</dbReference>
<organism evidence="16 17">
    <name type="scientific">Zoogloea dura</name>
    <dbReference type="NCBI Taxonomy" id="2728840"/>
    <lineage>
        <taxon>Bacteria</taxon>
        <taxon>Pseudomonadati</taxon>
        <taxon>Pseudomonadota</taxon>
        <taxon>Betaproteobacteria</taxon>
        <taxon>Rhodocyclales</taxon>
        <taxon>Zoogloeaceae</taxon>
        <taxon>Zoogloea</taxon>
    </lineage>
</organism>
<evidence type="ECO:0000256" key="11">
    <source>
        <dbReference type="PIRSR" id="PIRSR617512-2"/>
    </source>
</evidence>
<name>A0A848GCH5_9RHOO</name>
<dbReference type="Pfam" id="PF01011">
    <property type="entry name" value="PQQ"/>
    <property type="match status" value="2"/>
</dbReference>
<dbReference type="EC" id="1.1.2.-" evidence="16"/>
<accession>A0A848GCH5</accession>
<evidence type="ECO:0000256" key="2">
    <source>
        <dbReference type="ARBA" id="ARBA00022617"/>
    </source>
</evidence>
<evidence type="ECO:0000256" key="9">
    <source>
        <dbReference type="ARBA" id="ARBA00023157"/>
    </source>
</evidence>
<dbReference type="Pfam" id="PF13442">
    <property type="entry name" value="Cytochrome_CBB3"/>
    <property type="match status" value="1"/>
</dbReference>
<gene>
    <name evidence="16" type="ORF">HHL15_22030</name>
</gene>
<dbReference type="SMART" id="SM00564">
    <property type="entry name" value="PQQ"/>
    <property type="match status" value="5"/>
</dbReference>
<evidence type="ECO:0000256" key="6">
    <source>
        <dbReference type="ARBA" id="ARBA00022891"/>
    </source>
</evidence>
<dbReference type="InterPro" id="IPR001479">
    <property type="entry name" value="Quinoprotein_DH_CS"/>
</dbReference>
<dbReference type="Proteomes" id="UP000580043">
    <property type="component" value="Unassembled WGS sequence"/>
</dbReference>
<keyword evidence="6 11" id="KW-0634">PQQ</keyword>
<dbReference type="Gene3D" id="1.10.760.10">
    <property type="entry name" value="Cytochrome c-like domain"/>
    <property type="match status" value="1"/>
</dbReference>
<evidence type="ECO:0000256" key="1">
    <source>
        <dbReference type="ARBA" id="ARBA00008156"/>
    </source>
</evidence>
<dbReference type="InterPro" id="IPR011047">
    <property type="entry name" value="Quinoprotein_ADH-like_sf"/>
</dbReference>
<keyword evidence="2 11" id="KW-0349">Heme</keyword>
<sequence length="713" mass="77537">MTGHREMRRSGQRAMQFAGSTLLACALLAGPARAEPAKGSREHIAAVTARVDAPAIRANAARGNDWPAYGLDYAETRHSPLTAINAGNVNTLGLVWSYNLESTRGVEATPLVVDGIMYVTASWSVVHAVDVRSGKRLWSYDPKVPREIGFKGCCDVVNRGVALYKGKVFVGTFDGRLVALDAATGKPVWEKDTIEDRSHSYTVTGAPRVIKGKVIIGNGGAEYGVRGYITAYDAESGEQKWRWYTVPGDPAKPFEDASMAKAAKTWDPAGKWWVNGGGGTVWNSMAYDPELNLMYVGTGNGSPWNHRKRSPGGGDNLYLASVVALDPDTGKYVWHYQETPGDNWDYTSVQDIILTDLTLDGKKRKVLLHAPKNGFFFVIDRTNGKFISAKPFTEVNWATGYDKKGRPIETPEARSREAFDSVPGPFGGHNWHAMSFNPKTGLAYFPVQNVPINLAEDKAWTHNGNQPGQPQSGTGWNTGMLINTQPPKSKAFGRLIAWDPVKQKEAWRQEYTSPWNGGTLSTAGNLVFAGSADGRFAAYRADTGEKLWEAPIGTGIIAPPVTYQVDGRQYVSIAVGWGGVFGLMQRATDKQDNGRVYTFALGGTTPLPQPPAYALGELISGVKYDPAHIPEGTRLYVSHCVFCHGVPGVDKGGNIPNLGYVPSRDIENLSDFVFNGPFLKKGMPDFTGKLSLDDVDKIKAFIQGTADAVRPKK</sequence>
<dbReference type="InterPro" id="IPR017512">
    <property type="entry name" value="PQQ_MeOH/EtOH_DH"/>
</dbReference>
<evidence type="ECO:0000256" key="13">
    <source>
        <dbReference type="PIRSR" id="PIRSR617512-4"/>
    </source>
</evidence>
<keyword evidence="9 13" id="KW-1015">Disulfide bond</keyword>
<feature type="binding site" description="covalent" evidence="11">
    <location>
        <position position="640"/>
    </location>
    <ligand>
        <name>heme c</name>
        <dbReference type="ChEBI" id="CHEBI:61717"/>
    </ligand>
</feature>
<feature type="binding site" evidence="11">
    <location>
        <position position="159"/>
    </location>
    <ligand>
        <name>pyrroloquinoline quinone</name>
        <dbReference type="ChEBI" id="CHEBI:58442"/>
    </ligand>
</feature>
<keyword evidence="8 12" id="KW-0408">Iron</keyword>
<evidence type="ECO:0000313" key="17">
    <source>
        <dbReference type="Proteomes" id="UP000580043"/>
    </source>
</evidence>
<feature type="active site" description="Proton acceptor" evidence="10">
    <location>
        <position position="345"/>
    </location>
</feature>
<feature type="binding site" description="axial binding residue" evidence="12">
    <location>
        <position position="683"/>
    </location>
    <ligand>
        <name>heme c</name>
        <dbReference type="ChEBI" id="CHEBI:61717"/>
    </ligand>
    <ligandPart>
        <name>Fe</name>
        <dbReference type="ChEBI" id="CHEBI:18248"/>
    </ligandPart>
</feature>
<comment type="cofactor">
    <cofactor evidence="11">
        <name>heme c</name>
        <dbReference type="ChEBI" id="CHEBI:61717"/>
    </cofactor>
    <text evidence="11">Binds 1 heme c group per subunit.</text>
</comment>
<dbReference type="AlphaFoldDB" id="A0A848GCH5"/>
<keyword evidence="7 16" id="KW-0560">Oxidoreductase</keyword>
<dbReference type="GO" id="GO:0020037">
    <property type="term" value="F:heme binding"/>
    <property type="evidence" value="ECO:0007669"/>
    <property type="project" value="InterPro"/>
</dbReference>
<feature type="binding site" evidence="11">
    <location>
        <position position="107"/>
    </location>
    <ligand>
        <name>pyrroloquinoline quinone</name>
        <dbReference type="ChEBI" id="CHEBI:58442"/>
    </ligand>
</feature>
<feature type="binding site" description="axial binding residue" evidence="12">
    <location>
        <position position="644"/>
    </location>
    <ligand>
        <name>heme c</name>
        <dbReference type="ChEBI" id="CHEBI:61717"/>
    </ligand>
    <ligandPart>
        <name>Fe</name>
        <dbReference type="ChEBI" id="CHEBI:18248"/>
    </ligandPart>
</feature>
<keyword evidence="17" id="KW-1185">Reference proteome</keyword>
<keyword evidence="4 14" id="KW-0732">Signal</keyword>
<dbReference type="PROSITE" id="PS00364">
    <property type="entry name" value="BACTERIAL_PQQ_2"/>
    <property type="match status" value="1"/>
</dbReference>
<evidence type="ECO:0000256" key="7">
    <source>
        <dbReference type="ARBA" id="ARBA00023002"/>
    </source>
</evidence>
<comment type="cofactor">
    <cofactor evidence="12">
        <name>Ca(2+)</name>
        <dbReference type="ChEBI" id="CHEBI:29108"/>
    </cofactor>
    <text evidence="12">Binds 1 Ca(2+) ion per subunit.</text>
</comment>
<dbReference type="Gene3D" id="2.140.10.10">
    <property type="entry name" value="Quinoprotein alcohol dehydrogenase-like superfamily"/>
    <property type="match status" value="1"/>
</dbReference>
<feature type="binding site" evidence="11">
    <location>
        <position position="204"/>
    </location>
    <ligand>
        <name>pyrroloquinoline quinone</name>
        <dbReference type="ChEBI" id="CHEBI:58442"/>
    </ligand>
</feature>
<dbReference type="GO" id="GO:0005509">
    <property type="term" value="F:calcium ion binding"/>
    <property type="evidence" value="ECO:0007669"/>
    <property type="project" value="InterPro"/>
</dbReference>
<evidence type="ECO:0000256" key="10">
    <source>
        <dbReference type="PIRSR" id="PIRSR617512-1"/>
    </source>
</evidence>
<feature type="binding site" evidence="12">
    <location>
        <position position="222"/>
    </location>
    <ligand>
        <name>Ca(2+)</name>
        <dbReference type="ChEBI" id="CHEBI:29108"/>
    </ligand>
</feature>
<dbReference type="PROSITE" id="PS51007">
    <property type="entry name" value="CYTC"/>
    <property type="match status" value="1"/>
</dbReference>
<feature type="domain" description="Cytochrome c" evidence="15">
    <location>
        <begin position="627"/>
        <end position="706"/>
    </location>
</feature>
<feature type="binding site" evidence="11">
    <location>
        <position position="280"/>
    </location>
    <ligand>
        <name>pyrroloquinoline quinone</name>
        <dbReference type="ChEBI" id="CHEBI:58442"/>
    </ligand>
</feature>
<keyword evidence="5 12" id="KW-0106">Calcium</keyword>
<comment type="caution">
    <text evidence="16">The sequence shown here is derived from an EMBL/GenBank/DDBJ whole genome shotgun (WGS) entry which is preliminary data.</text>
</comment>
<feature type="binding site" evidence="11">
    <location>
        <begin position="430"/>
        <end position="431"/>
    </location>
    <ligand>
        <name>pyrroloquinoline quinone</name>
        <dbReference type="ChEBI" id="CHEBI:58442"/>
    </ligand>
</feature>
<evidence type="ECO:0000256" key="14">
    <source>
        <dbReference type="SAM" id="SignalP"/>
    </source>
</evidence>
<evidence type="ECO:0000256" key="8">
    <source>
        <dbReference type="ARBA" id="ARBA00023004"/>
    </source>
</evidence>
<dbReference type="GO" id="GO:0016614">
    <property type="term" value="F:oxidoreductase activity, acting on CH-OH group of donors"/>
    <property type="evidence" value="ECO:0007669"/>
    <property type="project" value="InterPro"/>
</dbReference>
<comment type="similarity">
    <text evidence="1">Belongs to the bacterial PQQ dehydrogenase family.</text>
</comment>
<dbReference type="SUPFAM" id="SSF50998">
    <property type="entry name" value="Quinoprotein alcohol dehydrogenase-like"/>
    <property type="match status" value="1"/>
</dbReference>
<feature type="binding site" evidence="11">
    <location>
        <position position="580"/>
    </location>
    <ligand>
        <name>pyrroloquinoline quinone</name>
        <dbReference type="ChEBI" id="CHEBI:58442"/>
    </ligand>
</feature>
<proteinExistence type="inferred from homology"/>